<proteinExistence type="predicted"/>
<feature type="region of interest" description="Disordered" evidence="1">
    <location>
        <begin position="117"/>
        <end position="148"/>
    </location>
</feature>
<accession>A0A9P7XJI9</accession>
<gene>
    <name evidence="2" type="ORF">KI688_007249</name>
</gene>
<dbReference type="OrthoDB" id="2427864at2759"/>
<keyword evidence="3" id="KW-1185">Reference proteome</keyword>
<organism evidence="2 3">
    <name type="scientific">Linnemannia hyalina</name>
    <dbReference type="NCBI Taxonomy" id="64524"/>
    <lineage>
        <taxon>Eukaryota</taxon>
        <taxon>Fungi</taxon>
        <taxon>Fungi incertae sedis</taxon>
        <taxon>Mucoromycota</taxon>
        <taxon>Mortierellomycotina</taxon>
        <taxon>Mortierellomycetes</taxon>
        <taxon>Mortierellales</taxon>
        <taxon>Mortierellaceae</taxon>
        <taxon>Linnemannia</taxon>
    </lineage>
</organism>
<dbReference type="Proteomes" id="UP000707451">
    <property type="component" value="Unassembled WGS sequence"/>
</dbReference>
<name>A0A9P7XJI9_9FUNG</name>
<comment type="caution">
    <text evidence="2">The sequence shown here is derived from an EMBL/GenBank/DDBJ whole genome shotgun (WGS) entry which is preliminary data.</text>
</comment>
<evidence type="ECO:0000256" key="1">
    <source>
        <dbReference type="SAM" id="MobiDB-lite"/>
    </source>
</evidence>
<dbReference type="AlphaFoldDB" id="A0A9P7XJI9"/>
<sequence>MQIYHGPDPVVISNPDPSLPHIRVDRDPNREMYYPCPHPECDYKSILRTNPLQHQKHCKFVLRDLKAARAPIDITSPQPTLTRRQSWRDPHAANIVAPRQQTQPTRQPSQRQFRPTFHYADQPSSSSSSARLAAAPFPSTGSTPNSNNTTASIVTQLLTTMDDIGNTVDRLNKQLDKNTKIVSKMNEQTKWVMDQVDEIRAQNASLEAHTESMRIDMGMTEDHLGALWMDTYKIKVALKGLREGG</sequence>
<protein>
    <submittedName>
        <fullName evidence="2">Uncharacterized protein</fullName>
    </submittedName>
</protein>
<evidence type="ECO:0000313" key="2">
    <source>
        <dbReference type="EMBL" id="KAG9061668.1"/>
    </source>
</evidence>
<dbReference type="EMBL" id="JAHRHY010000023">
    <property type="protein sequence ID" value="KAG9061668.1"/>
    <property type="molecule type" value="Genomic_DNA"/>
</dbReference>
<evidence type="ECO:0000313" key="3">
    <source>
        <dbReference type="Proteomes" id="UP000707451"/>
    </source>
</evidence>
<reference evidence="2" key="1">
    <citation type="submission" date="2021-06" db="EMBL/GenBank/DDBJ databases">
        <title>Genome Sequence of Mortierella hyaline Strain SCG-10, a Cold-Adapted, Nitrate-Reducing Fungus Isolated from Soil in Minnesota, USA.</title>
        <authorList>
            <person name="Aldossari N."/>
        </authorList>
    </citation>
    <scope>NUCLEOTIDE SEQUENCE</scope>
    <source>
        <strain evidence="2">SCG-10</strain>
    </source>
</reference>